<feature type="compositionally biased region" description="Polar residues" evidence="23">
    <location>
        <begin position="1011"/>
        <end position="1023"/>
    </location>
</feature>
<feature type="disulfide bond" evidence="22">
    <location>
        <begin position="427"/>
        <end position="448"/>
    </location>
</feature>
<keyword evidence="7" id="KW-0479">Metal-binding</keyword>
<comment type="subunit">
    <text evidence="19">Forms a complex (via covalent bonds) with MATN1; the interaction increases with age of the organism via an increase in occupancy of MATN1 binding sites. Interacts with FBLN1. Interacts with COMP.</text>
</comment>
<dbReference type="InterPro" id="IPR036179">
    <property type="entry name" value="Ig-like_dom_sf"/>
</dbReference>
<evidence type="ECO:0000256" key="19">
    <source>
        <dbReference type="ARBA" id="ARBA00093494"/>
    </source>
</evidence>
<dbReference type="InterPro" id="IPR013783">
    <property type="entry name" value="Ig-like_fold"/>
</dbReference>
<dbReference type="GO" id="GO:0072534">
    <property type="term" value="C:perineuronal net"/>
    <property type="evidence" value="ECO:0007669"/>
    <property type="project" value="TreeGrafter"/>
</dbReference>
<feature type="disulfide bond" evidence="22">
    <location>
        <begin position="759"/>
        <end position="780"/>
    </location>
</feature>
<dbReference type="Gene3D" id="2.60.40.10">
    <property type="entry name" value="Immunoglobulins"/>
    <property type="match status" value="1"/>
</dbReference>
<reference evidence="29" key="1">
    <citation type="journal article" date="2021" name="Evol. Appl.">
        <title>The genome of the Pyrenean desman and the effects of bottlenecks and inbreeding on the genomic landscape of an endangered species.</title>
        <authorList>
            <person name="Escoda L."/>
            <person name="Castresana J."/>
        </authorList>
    </citation>
    <scope>NUCLEOTIDE SEQUENCE</scope>
    <source>
        <strain evidence="29">IBE-C5619</strain>
    </source>
</reference>
<dbReference type="CDD" id="cd00033">
    <property type="entry name" value="CCP"/>
    <property type="match status" value="1"/>
</dbReference>
<feature type="compositionally biased region" description="Low complexity" evidence="23">
    <location>
        <begin position="2322"/>
        <end position="2336"/>
    </location>
</feature>
<dbReference type="GO" id="GO:0005615">
    <property type="term" value="C:extracellular space"/>
    <property type="evidence" value="ECO:0007669"/>
    <property type="project" value="TreeGrafter"/>
</dbReference>
<dbReference type="GO" id="GO:0001501">
    <property type="term" value="P:skeletal system development"/>
    <property type="evidence" value="ECO:0007669"/>
    <property type="project" value="TreeGrafter"/>
</dbReference>
<feature type="compositionally biased region" description="Low complexity" evidence="23">
    <location>
        <begin position="2046"/>
        <end position="2101"/>
    </location>
</feature>
<evidence type="ECO:0000256" key="7">
    <source>
        <dbReference type="ARBA" id="ARBA00022723"/>
    </source>
</evidence>
<feature type="region of interest" description="Disordered" evidence="23">
    <location>
        <begin position="1667"/>
        <end position="1692"/>
    </location>
</feature>
<keyword evidence="6 21" id="KW-0768">Sushi</keyword>
<comment type="subcellular location">
    <subcellularLocation>
        <location evidence="1">Secreted</location>
        <location evidence="1">Extracellular space</location>
        <location evidence="1">Extracellular matrix</location>
    </subcellularLocation>
</comment>
<comment type="caution">
    <text evidence="20">Lacks conserved residue(s) required for the propagation of feature annotation.</text>
</comment>
<dbReference type="SMART" id="SM00445">
    <property type="entry name" value="LINK"/>
    <property type="match status" value="4"/>
</dbReference>
<evidence type="ECO:0000259" key="28">
    <source>
        <dbReference type="PROSITE" id="PS50963"/>
    </source>
</evidence>
<dbReference type="InterPro" id="IPR035976">
    <property type="entry name" value="Sushi/SCR/CCP_sf"/>
</dbReference>
<evidence type="ECO:0000256" key="15">
    <source>
        <dbReference type="ARBA" id="ARBA00023319"/>
    </source>
</evidence>
<dbReference type="PROSITE" id="PS50835">
    <property type="entry name" value="IG_LIKE"/>
    <property type="match status" value="1"/>
</dbReference>
<keyword evidence="15" id="KW-0393">Immunoglobulin domain</keyword>
<feature type="region of interest" description="Disordered" evidence="23">
    <location>
        <begin position="1"/>
        <end position="90"/>
    </location>
</feature>
<feature type="compositionally biased region" description="Pro residues" evidence="23">
    <location>
        <begin position="1036"/>
        <end position="1048"/>
    </location>
</feature>
<dbReference type="CDD" id="cd03588">
    <property type="entry name" value="CLECT_CSPGs"/>
    <property type="match status" value="1"/>
</dbReference>
<evidence type="ECO:0000313" key="29">
    <source>
        <dbReference type="EMBL" id="KAG8516312.1"/>
    </source>
</evidence>
<dbReference type="InterPro" id="IPR000538">
    <property type="entry name" value="Link_dom"/>
</dbReference>
<evidence type="ECO:0000256" key="20">
    <source>
        <dbReference type="PROSITE-ProRule" id="PRU00076"/>
    </source>
</evidence>
<gene>
    <name evidence="29" type="ORF">J0S82_016046</name>
</gene>
<dbReference type="SMART" id="SM00179">
    <property type="entry name" value="EGF_CA"/>
    <property type="match status" value="1"/>
</dbReference>
<feature type="region of interest" description="Disordered" evidence="23">
    <location>
        <begin position="2573"/>
        <end position="2631"/>
    </location>
</feature>
<evidence type="ECO:0000256" key="8">
    <source>
        <dbReference type="ARBA" id="ARBA00022729"/>
    </source>
</evidence>
<feature type="disulfide bond" evidence="22">
    <location>
        <begin position="525"/>
        <end position="546"/>
    </location>
</feature>
<dbReference type="InterPro" id="IPR016186">
    <property type="entry name" value="C-type_lectin-like/link_sf"/>
</dbReference>
<keyword evidence="9" id="KW-0430">Lectin</keyword>
<dbReference type="CDD" id="cd05900">
    <property type="entry name" value="Ig_Aggrecan"/>
    <property type="match status" value="1"/>
</dbReference>
<feature type="region of interest" description="Disordered" evidence="23">
    <location>
        <begin position="1712"/>
        <end position="1804"/>
    </location>
</feature>
<evidence type="ECO:0000256" key="2">
    <source>
        <dbReference type="ARBA" id="ARBA00006838"/>
    </source>
</evidence>
<dbReference type="FunFam" id="3.10.100.10:FF:000009">
    <property type="entry name" value="Aggrecan core protein"/>
    <property type="match status" value="1"/>
</dbReference>
<keyword evidence="10" id="KW-0677">Repeat</keyword>
<dbReference type="Pfam" id="PF00008">
    <property type="entry name" value="EGF"/>
    <property type="match status" value="1"/>
</dbReference>
<feature type="domain" description="EGF-like" evidence="24">
    <location>
        <begin position="2350"/>
        <end position="2386"/>
    </location>
</feature>
<dbReference type="SUPFAM" id="SSF48726">
    <property type="entry name" value="Immunoglobulin"/>
    <property type="match status" value="1"/>
</dbReference>
<comment type="function">
    <text evidence="16">This proteoglycan is a major component of extracellular matrix of cartilagenous tissues. A major function of this protein is to resist compression in cartilage. It binds avidly to hyaluronic acid via an N-terminal globular region. May play a regulatory role in the matrix assembly of the cartilage.</text>
</comment>
<dbReference type="CDD" id="cd03517">
    <property type="entry name" value="Link_domain_CSPGs_modules_1_3"/>
    <property type="match status" value="2"/>
</dbReference>
<dbReference type="Pfam" id="PF00059">
    <property type="entry name" value="Lectin_C"/>
    <property type="match status" value="1"/>
</dbReference>
<dbReference type="GO" id="GO:0005509">
    <property type="term" value="F:calcium ion binding"/>
    <property type="evidence" value="ECO:0007669"/>
    <property type="project" value="InterPro"/>
</dbReference>
<dbReference type="PROSITE" id="PS01241">
    <property type="entry name" value="LINK_1"/>
    <property type="match status" value="3"/>
</dbReference>
<feature type="disulfide bond" evidence="20">
    <location>
        <begin position="2376"/>
        <end position="2385"/>
    </location>
</feature>
<dbReference type="GO" id="GO:0010001">
    <property type="term" value="P:glial cell differentiation"/>
    <property type="evidence" value="ECO:0007669"/>
    <property type="project" value="TreeGrafter"/>
</dbReference>
<keyword evidence="5 20" id="KW-0245">EGF-like domain</keyword>
<dbReference type="InterPro" id="IPR003599">
    <property type="entry name" value="Ig_sub"/>
</dbReference>
<dbReference type="EMBL" id="JAGFMF010011680">
    <property type="protein sequence ID" value="KAG8516312.1"/>
    <property type="molecule type" value="Genomic_DNA"/>
</dbReference>
<dbReference type="SMART" id="SM00032">
    <property type="entry name" value="CCP"/>
    <property type="match status" value="1"/>
</dbReference>
<dbReference type="Gene3D" id="3.10.100.10">
    <property type="entry name" value="Mannose-Binding Protein A, subunit A"/>
    <property type="match status" value="5"/>
</dbReference>
<evidence type="ECO:0000259" key="27">
    <source>
        <dbReference type="PROSITE" id="PS50923"/>
    </source>
</evidence>
<keyword evidence="30" id="KW-1185">Reference proteome</keyword>
<dbReference type="InterPro" id="IPR000436">
    <property type="entry name" value="Sushi_SCR_CCP_dom"/>
</dbReference>
<feature type="compositionally biased region" description="Low complexity" evidence="23">
    <location>
        <begin position="2610"/>
        <end position="2622"/>
    </location>
</feature>
<dbReference type="SMART" id="SM00181">
    <property type="entry name" value="EGF"/>
    <property type="match status" value="1"/>
</dbReference>
<dbReference type="InterPro" id="IPR033987">
    <property type="entry name" value="CSPG_CTLD"/>
</dbReference>
<feature type="compositionally biased region" description="Low complexity" evidence="23">
    <location>
        <begin position="1994"/>
        <end position="2019"/>
    </location>
</feature>
<proteinExistence type="inferred from homology"/>
<dbReference type="Gene3D" id="2.10.25.10">
    <property type="entry name" value="Laminin"/>
    <property type="match status" value="1"/>
</dbReference>
<dbReference type="PROSITE" id="PS50963">
    <property type="entry name" value="LINK_2"/>
    <property type="match status" value="4"/>
</dbReference>
<dbReference type="PROSITE" id="PS50923">
    <property type="entry name" value="SUSHI"/>
    <property type="match status" value="1"/>
</dbReference>
<feature type="non-terminal residue" evidence="29">
    <location>
        <position position="1"/>
    </location>
</feature>
<dbReference type="SMART" id="SM00406">
    <property type="entry name" value="IGv"/>
    <property type="match status" value="1"/>
</dbReference>
<dbReference type="Gene3D" id="2.10.70.10">
    <property type="entry name" value="Complement Module, domain 1"/>
    <property type="match status" value="1"/>
</dbReference>
<feature type="region of interest" description="Disordered" evidence="23">
    <location>
        <begin position="1818"/>
        <end position="2336"/>
    </location>
</feature>
<dbReference type="Pfam" id="PF07686">
    <property type="entry name" value="V-set"/>
    <property type="match status" value="1"/>
</dbReference>
<evidence type="ECO:0000256" key="3">
    <source>
        <dbReference type="ARBA" id="ARBA00022525"/>
    </source>
</evidence>
<evidence type="ECO:0000256" key="4">
    <source>
        <dbReference type="ARBA" id="ARBA00022530"/>
    </source>
</evidence>
<feature type="domain" description="Link" evidence="28">
    <location>
        <begin position="482"/>
        <end position="578"/>
    </location>
</feature>
<evidence type="ECO:0000256" key="5">
    <source>
        <dbReference type="ARBA" id="ARBA00022536"/>
    </source>
</evidence>
<feature type="domain" description="Ig-like" evidence="26">
    <location>
        <begin position="253"/>
        <end position="375"/>
    </location>
</feature>
<dbReference type="SMART" id="SM00409">
    <property type="entry name" value="IG"/>
    <property type="match status" value="1"/>
</dbReference>
<feature type="region of interest" description="Disordered" evidence="23">
    <location>
        <begin position="206"/>
        <end position="225"/>
    </location>
</feature>
<evidence type="ECO:0000256" key="17">
    <source>
        <dbReference type="ARBA" id="ARBA00039399"/>
    </source>
</evidence>
<sequence length="2631" mass="265030">ALVVEDGVSQGPGGRPGLTAGEDTGTTPEPGGPHTPTPACLRLTLCRPQVNDGHSTPGADASGEARPRSCTGAGWGSGRTRHRVSRERLRGLTLAPAPSCALEGLAGRAEVDTRPPGPQDEPLEDRSSGRSPPGSVQTRHSLGVGGGTAGLCQRGSAIRPQEQSGCCSFCALPGLLLAAQYLPGSTETGEFGERCSGKGFAGLPGSAPGTRAGGGALPGTCGRRGSRRRARFQGQTAGPCRPDAFSALAPADPETSLSVSIPEPSPLRVLLGSSLTIPCYFIDPMHPVTTAPSTAPLAPRIKWSRISQDQELVLLVATEGQVRVHSAYQDKVSLLNYPAIPSDATLEVQSVHANDSGVYRCEVVHGIQDSEATLEVVVKGVVFHYRAISTRYTLDFERAQQACLQNSAVIASPAQLQAAYEDGFHQCDAGWLADQTVRYPIHAPREGCYGDKDEFPGVRTYGIRDANETYDVYCFAEDMEGEVFYATSPEKFTFQEAASECRRLGARLATTGQLYLAWRAGMDVCSAGWLADRSVRYPISKARPNCGGNLLGVRTVYLHANQTGYPDPSSRYDAICYTGEDFVDIPESFFGPGGEEDITIQTVTWPGLELPLPRSTTAGEARGNVILTVKPIFEGPPTGLGSGEPFSLLPDAGATALPEAESGTGAEGRPWDFAEAPTPRPPAAFTSEDLVVQVTAAPGAAGVPGRPPLPGGVVFHYRPGSARYALTFAQAQQACLRTGARMASPAQLQAAYEAGYEQCDAGWLQDQTVRYPIASPRTACVGDKGSSPGVRTYGVRPASETYDVYCYVDELEGAVLGRRAEGRGAAAARVVGSGPAALASFRGSEPCGSAARYREWQPHLAARSPPPAVPPGEVFFATRLEQFTFREALGFCESHSATLASTGQLYAAWSRGLDKCYAGWLADGTVRYPIVVPRPACGGDKPGVRTIYLYPNQTGLPDPLSRYHAFCFRGVSRLPSPGEEEGGAPTLPPDVEDRIITQVAPGVAVLPPGEETTTPLDFSTEPGSRTEWEAASTPAGTPPPPGTPPTWPAPGTEESTEGPSSAEVPLTSEEPAPSEQPSTRLPSVPIGTKLPGSGESSGAPEVSGDLEASGEASGRLDSSGQPSGGSGSGLPPEGLDASGLTSAVGSGLPVGSGLASGDGERIKWSSPTIISRLPSGGKGLEGSASGTGDLGALPSGEGPETSASGIGGLGALPSGEGPETSASGTGDLGALPSGEGPETSASGTGDLGALPSGEGPETSASGTGDLGALPSGEGPETSASGTGDLGALPSGEGPETSASGIGGLGALPSGEGPETSASGTGDLGALPSGEGPETSASGTGDLGDLGALPSGEGPETSASGTGDLGALPSGGGHLETSASGIGDDVSGLPSGGDSHLETSASGVEDLGGVPSGGEDLETSVSGAGNLSGLPSGGEGHLGTSASGVGEEFSGLPSGEGHLDISASGVGDLHGIPSGGDGLETSASGAGDLSGLPSGEGPEVSTSGIDFSGLPSGEGPEASPSGMGDLSGLPSGREALETSASGAVDLSGLPTGKEDLLGSASGTLDVDSLPSGTPGSGQAPAASGLPSGFSGEYSGVDLGSGPSSGLPDFDELPSGFPTVSLVDTTLVEVVTATTAGELEGRGAVSVSGAGELAGLPFGELDVSGAASGLPSGAELSGQSSGSPDISGGASGLFGVTGQPSGFLDISGGASGLSEVSGQPSGFSGETAGVTELSGLTSGQPDVSGEASGVPYGSGRPFGITDLSGELSGAPDFSGQPSGLPGLSETASGVPELAHGTASGSGESPGIALVDTHLVEVTPAPRREEEGLGSVDLSGLPSGEAELSGTSGLAEASGQASGAVDSSGFPSQPPESSGQPSGVAEASGDSSGAELGSGVPSGAYEGSGLPSGFPTISLEDRTLVESRTQAPTAQEAGEGPPGVWELSSGAPSGAPDASGDHSGLPDLGGPQSGRAVPTGEPAGAPRLGGAVSGTVDPSGDESSGTSASGEASGLLEVTLVTSELVAGATEPSVPQELGQSPPVPQPPRLVESSGEASASGDLSGAASGFPASGVEAPAAPGPGSEPSASPEAGVGASAAPEASGAASRRPGLPETTPFREADREGTPGLGLGGRPPAFQEGPGEGSTTLAASGKPGVTYDGSAEASGWPLPTAVASGDRSELGGDPIGRPSGLDVGTGVPDSTWTQQAQRPAEAVPGGEPPSPAHSGDEAQAAATAGTPTDAPIPTPPGGPGGPRATGIVVSPLPSASRPCGRPQARHGRLCAAGRSGPLSRVSGGQAGSEVARPRARRRQQQQQISGSPAALPRLWRAGAGPGRAAARPSAACGSPNGGPWFLADSDECLPSPCLNGATCVDAVDSFTCLCLPSYRGDLCEIDQELCEEGWTKFQGHCYRHFPDRETWAGAEGRCREQQSHLSSIVTPEEQEFVNNNAQDYQWIGLNDRTIEGDFRWSDGHSLQFENWRPNQPDNFFATGEDCVVMIWHEKGEWNDVPCNYHLPFTCKKGTVACGEPPMVEHARTFGQKKDRYEINSLVRYQCHEGFVQRHVPTIRCQPSGQWEQPRVTCTDREHPSRPRGLWAPLRRRPPHLLPPTSAGHRSGARGPRGQAGPAQPTERPQTTGC</sequence>
<evidence type="ECO:0000259" key="24">
    <source>
        <dbReference type="PROSITE" id="PS50026"/>
    </source>
</evidence>
<evidence type="ECO:0000256" key="13">
    <source>
        <dbReference type="ARBA" id="ARBA00023157"/>
    </source>
</evidence>
<evidence type="ECO:0000256" key="9">
    <source>
        <dbReference type="ARBA" id="ARBA00022734"/>
    </source>
</evidence>
<dbReference type="GO" id="GO:0045202">
    <property type="term" value="C:synapse"/>
    <property type="evidence" value="ECO:0007669"/>
    <property type="project" value="TreeGrafter"/>
</dbReference>
<keyword evidence="13 20" id="KW-1015">Disulfide bond</keyword>
<dbReference type="PANTHER" id="PTHR22804:SF42">
    <property type="entry name" value="AGGRECAN CORE PROTEIN"/>
    <property type="match status" value="1"/>
</dbReference>
<evidence type="ECO:0000256" key="12">
    <source>
        <dbReference type="ARBA" id="ARBA00022974"/>
    </source>
</evidence>
<feature type="domain" description="Link" evidence="28">
    <location>
        <begin position="381"/>
        <end position="476"/>
    </location>
</feature>
<protein>
    <recommendedName>
        <fullName evidence="17">Aggrecan core protein</fullName>
    </recommendedName>
    <alternativeName>
        <fullName evidence="18">Cartilage-specific proteoglycan core protein</fullName>
    </alternativeName>
</protein>
<keyword evidence="11" id="KW-0106">Calcium</keyword>
<dbReference type="InterPro" id="IPR050691">
    <property type="entry name" value="Hyaluronan_bind_Proteoglycan"/>
</dbReference>
<dbReference type="PROSITE" id="PS01187">
    <property type="entry name" value="EGF_CA"/>
    <property type="match status" value="1"/>
</dbReference>
<comment type="similarity">
    <text evidence="2">Belongs to the aggrecan/versican proteoglycan family.</text>
</comment>
<evidence type="ECO:0000313" key="30">
    <source>
        <dbReference type="Proteomes" id="UP000700334"/>
    </source>
</evidence>
<dbReference type="InterPro" id="IPR018378">
    <property type="entry name" value="C-type_lectin_CS"/>
</dbReference>
<feature type="disulfide bond" evidence="21">
    <location>
        <begin position="2519"/>
        <end position="2562"/>
    </location>
</feature>
<accession>A0A8J6ACK1</accession>
<evidence type="ECO:0000256" key="1">
    <source>
        <dbReference type="ARBA" id="ARBA00004498"/>
    </source>
</evidence>
<name>A0A8J6ACK1_GALPY</name>
<feature type="compositionally biased region" description="Polar residues" evidence="23">
    <location>
        <begin position="2194"/>
        <end position="2203"/>
    </location>
</feature>
<dbReference type="InterPro" id="IPR000152">
    <property type="entry name" value="EGF-type_Asp/Asn_hydroxyl_site"/>
</dbReference>
<dbReference type="GO" id="GO:0005540">
    <property type="term" value="F:hyaluronic acid binding"/>
    <property type="evidence" value="ECO:0007669"/>
    <property type="project" value="InterPro"/>
</dbReference>
<dbReference type="Pfam" id="PF00084">
    <property type="entry name" value="Sushi"/>
    <property type="match status" value="1"/>
</dbReference>
<dbReference type="InterPro" id="IPR001881">
    <property type="entry name" value="EGF-like_Ca-bd_dom"/>
</dbReference>
<dbReference type="SMART" id="SM00034">
    <property type="entry name" value="CLECT"/>
    <property type="match status" value="1"/>
</dbReference>
<feature type="domain" description="Link" evidence="28">
    <location>
        <begin position="713"/>
        <end position="808"/>
    </location>
</feature>
<feature type="domain" description="Link" evidence="28">
    <location>
        <begin position="873"/>
        <end position="969"/>
    </location>
</feature>
<feature type="region of interest" description="Disordered" evidence="23">
    <location>
        <begin position="104"/>
        <end position="144"/>
    </location>
</feature>
<keyword evidence="12" id="KW-0654">Proteoglycan</keyword>
<dbReference type="PRINTS" id="PR01265">
    <property type="entry name" value="LINKMODULE"/>
</dbReference>
<evidence type="ECO:0000256" key="21">
    <source>
        <dbReference type="PROSITE-ProRule" id="PRU00302"/>
    </source>
</evidence>
<dbReference type="FunFam" id="3.10.100.10:FF:000002">
    <property type="entry name" value="Hyaluronan proteoglycan link protein 1"/>
    <property type="match status" value="2"/>
</dbReference>
<evidence type="ECO:0000256" key="18">
    <source>
        <dbReference type="ARBA" id="ARBA00042947"/>
    </source>
</evidence>
<evidence type="ECO:0000256" key="14">
    <source>
        <dbReference type="ARBA" id="ARBA00023180"/>
    </source>
</evidence>
<dbReference type="GO" id="GO:0002052">
    <property type="term" value="P:positive regulation of neuroblast proliferation"/>
    <property type="evidence" value="ECO:0007669"/>
    <property type="project" value="TreeGrafter"/>
</dbReference>
<dbReference type="FunFam" id="3.10.100.10:FF:000003">
    <property type="entry name" value="Versican core protein"/>
    <property type="match status" value="1"/>
</dbReference>
<keyword evidence="4" id="KW-0272">Extracellular matrix</keyword>
<dbReference type="PANTHER" id="PTHR22804">
    <property type="entry name" value="AGGRECAN/VERSICAN PROTEOGLYCAN"/>
    <property type="match status" value="1"/>
</dbReference>
<evidence type="ECO:0000259" key="25">
    <source>
        <dbReference type="PROSITE" id="PS50041"/>
    </source>
</evidence>
<dbReference type="Pfam" id="PF00193">
    <property type="entry name" value="Xlink"/>
    <property type="match status" value="4"/>
</dbReference>
<keyword evidence="14" id="KW-0325">Glycoprotein</keyword>
<keyword evidence="3" id="KW-0964">Secreted</keyword>
<feature type="disulfide bond" evidence="22">
    <location>
        <begin position="916"/>
        <end position="937"/>
    </location>
</feature>
<dbReference type="GO" id="GO:0007155">
    <property type="term" value="P:cell adhesion"/>
    <property type="evidence" value="ECO:0007669"/>
    <property type="project" value="InterPro"/>
</dbReference>
<dbReference type="CDD" id="cd03520">
    <property type="entry name" value="Link_domain_CSPGs_modules_2_4"/>
    <property type="match status" value="2"/>
</dbReference>
<feature type="domain" description="Sushi" evidence="27">
    <location>
        <begin position="2517"/>
        <end position="2577"/>
    </location>
</feature>
<organism evidence="29 30">
    <name type="scientific">Galemys pyrenaicus</name>
    <name type="common">Iberian desman</name>
    <name type="synonym">Pyrenean desman</name>
    <dbReference type="NCBI Taxonomy" id="202257"/>
    <lineage>
        <taxon>Eukaryota</taxon>
        <taxon>Metazoa</taxon>
        <taxon>Chordata</taxon>
        <taxon>Craniata</taxon>
        <taxon>Vertebrata</taxon>
        <taxon>Euteleostomi</taxon>
        <taxon>Mammalia</taxon>
        <taxon>Eutheria</taxon>
        <taxon>Laurasiatheria</taxon>
        <taxon>Eulipotyphla</taxon>
        <taxon>Talpidae</taxon>
        <taxon>Galemys</taxon>
    </lineage>
</organism>
<dbReference type="InterPro" id="IPR007110">
    <property type="entry name" value="Ig-like_dom"/>
</dbReference>
<comment type="caution">
    <text evidence="29">The sequence shown here is derived from an EMBL/GenBank/DDBJ whole genome shotgun (WGS) entry which is preliminary data.</text>
</comment>
<dbReference type="InterPro" id="IPR003006">
    <property type="entry name" value="Ig/MHC_CS"/>
</dbReference>
<dbReference type="PROSITE" id="PS00022">
    <property type="entry name" value="EGF_1"/>
    <property type="match status" value="1"/>
</dbReference>
<evidence type="ECO:0000256" key="10">
    <source>
        <dbReference type="ARBA" id="ARBA00022737"/>
    </source>
</evidence>
<dbReference type="GO" id="GO:0030246">
    <property type="term" value="F:carbohydrate binding"/>
    <property type="evidence" value="ECO:0007669"/>
    <property type="project" value="UniProtKB-KW"/>
</dbReference>
<dbReference type="InterPro" id="IPR000742">
    <property type="entry name" value="EGF"/>
</dbReference>
<feature type="compositionally biased region" description="Low complexity" evidence="23">
    <location>
        <begin position="1860"/>
        <end position="1876"/>
    </location>
</feature>
<feature type="compositionally biased region" description="Polar residues" evidence="23">
    <location>
        <begin position="1712"/>
        <end position="1722"/>
    </location>
</feature>
<evidence type="ECO:0000259" key="26">
    <source>
        <dbReference type="PROSITE" id="PS50835"/>
    </source>
</evidence>
<feature type="region of interest" description="Disordered" evidence="23">
    <location>
        <begin position="1001"/>
        <end position="1610"/>
    </location>
</feature>
<feature type="compositionally biased region" description="Pro residues" evidence="23">
    <location>
        <begin position="2236"/>
        <end position="2245"/>
    </location>
</feature>
<dbReference type="InterPro" id="IPR013106">
    <property type="entry name" value="Ig_V-set"/>
</dbReference>
<dbReference type="PROSITE" id="PS00615">
    <property type="entry name" value="C_TYPE_LECTIN_1"/>
    <property type="match status" value="1"/>
</dbReference>
<dbReference type="PROSITE" id="PS00010">
    <property type="entry name" value="ASX_HYDROXYL"/>
    <property type="match status" value="1"/>
</dbReference>
<dbReference type="FunFam" id="2.10.25.10:FF:000006">
    <property type="entry name" value="Versican core protein-like isoform 1"/>
    <property type="match status" value="1"/>
</dbReference>
<keyword evidence="8" id="KW-0732">Signal</keyword>
<evidence type="ECO:0000256" key="23">
    <source>
        <dbReference type="SAM" id="MobiDB-lite"/>
    </source>
</evidence>
<feature type="compositionally biased region" description="Low complexity" evidence="23">
    <location>
        <begin position="2224"/>
        <end position="2235"/>
    </location>
</feature>
<dbReference type="Proteomes" id="UP000700334">
    <property type="component" value="Unassembled WGS sequence"/>
</dbReference>
<dbReference type="FunFam" id="2.60.40.10:FF:000451">
    <property type="entry name" value="aggrecan core protein"/>
    <property type="match status" value="1"/>
</dbReference>
<dbReference type="InterPro" id="IPR016187">
    <property type="entry name" value="CTDL_fold"/>
</dbReference>
<dbReference type="InterPro" id="IPR018097">
    <property type="entry name" value="EGF_Ca-bd_CS"/>
</dbReference>
<dbReference type="FunFam" id="3.10.100.10:FF:000011">
    <property type="entry name" value="Aggrecan core protein"/>
    <property type="match status" value="1"/>
</dbReference>
<dbReference type="PROSITE" id="PS50041">
    <property type="entry name" value="C_TYPE_LECTIN_2"/>
    <property type="match status" value="1"/>
</dbReference>
<evidence type="ECO:0000256" key="22">
    <source>
        <dbReference type="PROSITE-ProRule" id="PRU00323"/>
    </source>
</evidence>
<evidence type="ECO:0000256" key="16">
    <source>
        <dbReference type="ARBA" id="ARBA00037047"/>
    </source>
</evidence>
<dbReference type="FunFam" id="2.10.70.10:FF:000003">
    <property type="entry name" value="Versican core protein"/>
    <property type="match status" value="1"/>
</dbReference>
<dbReference type="PROSITE" id="PS00290">
    <property type="entry name" value="IG_MHC"/>
    <property type="match status" value="1"/>
</dbReference>
<evidence type="ECO:0000256" key="11">
    <source>
        <dbReference type="ARBA" id="ARBA00022837"/>
    </source>
</evidence>
<feature type="disulfide bond" evidence="21">
    <location>
        <begin position="2548"/>
        <end position="2575"/>
    </location>
</feature>
<dbReference type="SUPFAM" id="SSF56436">
    <property type="entry name" value="C-type lectin-like"/>
    <property type="match status" value="5"/>
</dbReference>
<dbReference type="CDD" id="cd00054">
    <property type="entry name" value="EGF_CA"/>
    <property type="match status" value="1"/>
</dbReference>
<dbReference type="OrthoDB" id="418245at2759"/>
<dbReference type="InterPro" id="IPR001304">
    <property type="entry name" value="C-type_lectin-like"/>
</dbReference>
<evidence type="ECO:0000256" key="6">
    <source>
        <dbReference type="ARBA" id="ARBA00022659"/>
    </source>
</evidence>
<dbReference type="GO" id="GO:0007417">
    <property type="term" value="P:central nervous system development"/>
    <property type="evidence" value="ECO:0007669"/>
    <property type="project" value="TreeGrafter"/>
</dbReference>
<dbReference type="PROSITE" id="PS50026">
    <property type="entry name" value="EGF_3"/>
    <property type="match status" value="1"/>
</dbReference>
<feature type="compositionally biased region" description="Low complexity" evidence="23">
    <location>
        <begin position="1941"/>
        <end position="1951"/>
    </location>
</feature>
<dbReference type="SUPFAM" id="SSF57535">
    <property type="entry name" value="Complement control module/SCR domain"/>
    <property type="match status" value="1"/>
</dbReference>
<feature type="domain" description="C-type lectin" evidence="25">
    <location>
        <begin position="2399"/>
        <end position="2513"/>
    </location>
</feature>